<evidence type="ECO:0008006" key="3">
    <source>
        <dbReference type="Google" id="ProtNLM"/>
    </source>
</evidence>
<sequence length="308" mass="32038">MFTIADNDPVVMEATPAATVTQSACTVVDGAFDEVNGAVVGTPMDGVARYVVKDAADTSRYVRAGDLAPGDYLVRAYPAEGYTLVPGDGWTEIFQGRLQLEITIEDFDCPTATPVVTVTQPTCEVVDGTNVRTGGTLTGEAVEGVKGYVVHNWVDGDLNDGKPSDLQDLAPGQYHVIATPDADHLLEVDGDWKLSPSGKATLVVTIDGYGCDNVPAAVVTQPVCTDGSLAGGSIAPTDVTGVKGYVVHNWVDGKAKGKPADLSDLEAGQYRIIASPEPRATLEVEGDWTLSPSGKAVVIVTVGEVACG</sequence>
<dbReference type="EMBL" id="AP027729">
    <property type="protein sequence ID" value="BDZ43020.1"/>
    <property type="molecule type" value="Genomic_DNA"/>
</dbReference>
<organism evidence="1 2">
    <name type="scientific">Paraoerskovia sediminicola</name>
    <dbReference type="NCBI Taxonomy" id="1138587"/>
    <lineage>
        <taxon>Bacteria</taxon>
        <taxon>Bacillati</taxon>
        <taxon>Actinomycetota</taxon>
        <taxon>Actinomycetes</taxon>
        <taxon>Micrococcales</taxon>
        <taxon>Cellulomonadaceae</taxon>
        <taxon>Paraoerskovia</taxon>
    </lineage>
</organism>
<dbReference type="Proteomes" id="UP001321475">
    <property type="component" value="Chromosome"/>
</dbReference>
<dbReference type="RefSeq" id="WP_286217361.1">
    <property type="nucleotide sequence ID" value="NZ_AP027729.1"/>
</dbReference>
<accession>A0ABM8G4L7</accession>
<reference evidence="2" key="1">
    <citation type="journal article" date="2019" name="Int. J. Syst. Evol. Microbiol.">
        <title>The Global Catalogue of Microorganisms (GCM) 10K type strain sequencing project: providing services to taxonomists for standard genome sequencing and annotation.</title>
        <authorList>
            <consortium name="The Broad Institute Genomics Platform"/>
            <consortium name="The Broad Institute Genome Sequencing Center for Infectious Disease"/>
            <person name="Wu L."/>
            <person name="Ma J."/>
        </authorList>
    </citation>
    <scope>NUCLEOTIDE SEQUENCE [LARGE SCALE GENOMIC DNA]</scope>
    <source>
        <strain evidence="2">NBRC 108565</strain>
    </source>
</reference>
<gene>
    <name evidence="1" type="ORF">GCM10025865_23190</name>
</gene>
<keyword evidence="2" id="KW-1185">Reference proteome</keyword>
<evidence type="ECO:0000313" key="2">
    <source>
        <dbReference type="Proteomes" id="UP001321475"/>
    </source>
</evidence>
<evidence type="ECO:0000313" key="1">
    <source>
        <dbReference type="EMBL" id="BDZ43020.1"/>
    </source>
</evidence>
<proteinExistence type="predicted"/>
<name>A0ABM8G4L7_9CELL</name>
<protein>
    <recommendedName>
        <fullName evidence="3">Cna protein B-type domain-containing protein</fullName>
    </recommendedName>
</protein>